<comment type="caution">
    <text evidence="1">The sequence shown here is derived from an EMBL/GenBank/DDBJ whole genome shotgun (WGS) entry which is preliminary data.</text>
</comment>
<dbReference type="RefSeq" id="WP_114709044.1">
    <property type="nucleotide sequence ID" value="NZ_JACWKW010000009.1"/>
</dbReference>
<name>A0A7Z7YAP4_VIBCL</name>
<evidence type="ECO:0000313" key="2">
    <source>
        <dbReference type="Proteomes" id="UP000294145"/>
    </source>
</evidence>
<accession>A0A7Z7YAP4</accession>
<dbReference type="AlphaFoldDB" id="A0A7Z7YAP4"/>
<gene>
    <name evidence="1" type="ORF">EYB64_12125</name>
</gene>
<dbReference type="Proteomes" id="UP000294145">
    <property type="component" value="Unassembled WGS sequence"/>
</dbReference>
<proteinExistence type="predicted"/>
<dbReference type="EMBL" id="SISP01000020">
    <property type="protein sequence ID" value="TBM41314.1"/>
    <property type="molecule type" value="Genomic_DNA"/>
</dbReference>
<protein>
    <submittedName>
        <fullName evidence="1">Uncharacterized protein</fullName>
    </submittedName>
</protein>
<reference evidence="1 2" key="1">
    <citation type="submission" date="2019-02" db="EMBL/GenBank/DDBJ databases">
        <title>Genomic plasticity associated with the antimicrobial resistance in Vibrio cholerae.</title>
        <authorList>
            <person name="Verma J."/>
            <person name="Bag S."/>
            <person name="Saha B."/>
            <person name="Kumar P."/>
            <person name="Ghosh T.S."/>
            <person name="Dayal M."/>
            <person name="Senapati T."/>
            <person name="Mehra S."/>
            <person name="Dey P."/>
            <person name="Desigamani A."/>
            <person name="Kumar D."/>
            <person name="Rana P."/>
            <person name="Kumar B."/>
            <person name="Maiti T.K."/>
            <person name="Sharma N.C."/>
            <person name="Bhadra R.K."/>
            <person name="Mutreja A."/>
            <person name="Nair G.B."/>
            <person name="Ramamurthy T."/>
            <person name="Das B."/>
        </authorList>
    </citation>
    <scope>NUCLEOTIDE SEQUENCE [LARGE SCALE GENOMIC DNA]</scope>
    <source>
        <strain evidence="1 2">IDH06781</strain>
    </source>
</reference>
<sequence length="187" mass="21253">MNSEKYVHNIYGCRGDLILATLADGRFQMIVKVSVVEPEEHCHGYHSYEVDVHCPTTSTVTQAIVELKLLKEFKSLLKGFDKDDCDVVVTPKSFILADLLTQEKVLGGVYTHDEFVIQSLSTNESVRSDINARIAEMQRRARFEMLSDNSHTAKQLRHEAELLSFSLFSSRVSRSEKFVKEISQLVL</sequence>
<organism evidence="1 2">
    <name type="scientific">Vibrio cholerae</name>
    <dbReference type="NCBI Taxonomy" id="666"/>
    <lineage>
        <taxon>Bacteria</taxon>
        <taxon>Pseudomonadati</taxon>
        <taxon>Pseudomonadota</taxon>
        <taxon>Gammaproteobacteria</taxon>
        <taxon>Vibrionales</taxon>
        <taxon>Vibrionaceae</taxon>
        <taxon>Vibrio</taxon>
    </lineage>
</organism>
<evidence type="ECO:0000313" key="1">
    <source>
        <dbReference type="EMBL" id="TBM41314.1"/>
    </source>
</evidence>